<dbReference type="InterPro" id="IPR024453">
    <property type="entry name" value="Peptidase_C92"/>
</dbReference>
<proteinExistence type="predicted"/>
<sequence length="161" mass="18411">MWDVEIKLGDLIFEKGTDFISDAIEDISRSAYSHTAGLVKEHELIEANGFKKIGYQALDYYAGRIDVYTCNDLTDEQRKAIVDYVIKEVGGHYDYVLFAWEFIRYMFHCMLPYQEGKTVRICSTLWADAYRQVGMDLCPGVKYPSPGDLAISKLLRKVGSL</sequence>
<dbReference type="Gene3D" id="3.90.1720.10">
    <property type="entry name" value="endopeptidase domain like (from Nostoc punctiforme)"/>
    <property type="match status" value="1"/>
</dbReference>
<gene>
    <name evidence="1" type="ORF">SBF1_6140002</name>
</gene>
<reference evidence="2" key="1">
    <citation type="submission" date="2018-02" db="EMBL/GenBank/DDBJ databases">
        <authorList>
            <person name="Hausmann B."/>
        </authorList>
    </citation>
    <scope>NUCLEOTIDE SEQUENCE [LARGE SCALE GENOMIC DNA]</scope>
    <source>
        <strain evidence="2">Peat soil MAG SbF1</strain>
    </source>
</reference>
<name>A0A2U3LLR1_9FIRM</name>
<dbReference type="EMBL" id="OMOF01000573">
    <property type="protein sequence ID" value="SPF52853.1"/>
    <property type="molecule type" value="Genomic_DNA"/>
</dbReference>
<accession>A0A2U3LLR1</accession>
<organism evidence="1 2">
    <name type="scientific">Candidatus Desulfosporosinus infrequens</name>
    <dbReference type="NCBI Taxonomy" id="2043169"/>
    <lineage>
        <taxon>Bacteria</taxon>
        <taxon>Bacillati</taxon>
        <taxon>Bacillota</taxon>
        <taxon>Clostridia</taxon>
        <taxon>Eubacteriales</taxon>
        <taxon>Desulfitobacteriaceae</taxon>
        <taxon>Desulfosporosinus</taxon>
    </lineage>
</organism>
<protein>
    <submittedName>
        <fullName evidence="1">Uncharacterized protein</fullName>
    </submittedName>
</protein>
<dbReference type="AlphaFoldDB" id="A0A2U3LLR1"/>
<evidence type="ECO:0000313" key="2">
    <source>
        <dbReference type="Proteomes" id="UP000238916"/>
    </source>
</evidence>
<dbReference type="Proteomes" id="UP000238916">
    <property type="component" value="Unassembled WGS sequence"/>
</dbReference>
<dbReference type="InterPro" id="IPR038765">
    <property type="entry name" value="Papain-like_cys_pep_sf"/>
</dbReference>
<evidence type="ECO:0000313" key="1">
    <source>
        <dbReference type="EMBL" id="SPF52853.1"/>
    </source>
</evidence>
<dbReference type="Pfam" id="PF05708">
    <property type="entry name" value="Peptidase_C92"/>
    <property type="match status" value="1"/>
</dbReference>
<dbReference type="SUPFAM" id="SSF54001">
    <property type="entry name" value="Cysteine proteinases"/>
    <property type="match status" value="1"/>
</dbReference>